<evidence type="ECO:0000256" key="3">
    <source>
        <dbReference type="ARBA" id="ARBA00022801"/>
    </source>
</evidence>
<dbReference type="EMBL" id="JAAMRF010000003">
    <property type="protein sequence ID" value="MBA1273326.1"/>
    <property type="molecule type" value="Genomic_DNA"/>
</dbReference>
<feature type="region of interest" description="Disordered" evidence="5">
    <location>
        <begin position="273"/>
        <end position="294"/>
    </location>
</feature>
<dbReference type="RefSeq" id="WP_181070247.1">
    <property type="nucleotide sequence ID" value="NZ_JAAMRF010000003.1"/>
</dbReference>
<comment type="similarity">
    <text evidence="1">Belongs to the metallo-beta-lactamase superfamily.</text>
</comment>
<dbReference type="Proteomes" id="UP000786387">
    <property type="component" value="Unassembled WGS sequence"/>
</dbReference>
<gene>
    <name evidence="7" type="ORF">G7026_08170</name>
</gene>
<evidence type="ECO:0000259" key="6">
    <source>
        <dbReference type="SMART" id="SM00849"/>
    </source>
</evidence>
<name>A0ABR5YZL0_9GAMM</name>
<protein>
    <submittedName>
        <fullName evidence="7">MBL fold metallo-hydrolase</fullName>
    </submittedName>
</protein>
<evidence type="ECO:0000256" key="4">
    <source>
        <dbReference type="ARBA" id="ARBA00022833"/>
    </source>
</evidence>
<dbReference type="Gene3D" id="3.60.15.10">
    <property type="entry name" value="Ribonuclease Z/Hydroxyacylglutathione hydrolase-like"/>
    <property type="match status" value="1"/>
</dbReference>
<dbReference type="CDD" id="cd07742">
    <property type="entry name" value="metallo-hydrolase-like_MBL-fold"/>
    <property type="match status" value="1"/>
</dbReference>
<sequence length="294" mass="33387">MRVHHLNCGCMCPVGGAWFDGFSKGLTASLVCHCLLIETDHHGLVLVDTGFGTCDVATPRKRLSPFFILFNNIRFERRYTALEQVRQLGFAPEDVRHIVLTHLDFDHAGGLEDFPQAKVHVLQREMDAARSTRSFIGRNRYREKQWDEVRNWQFYQPGGDTWFGFQAVREMVGLPPEILLIPLTGHTRGHAGVALQTDEGWLLHAGDAYFYRDEVGQIDRHCTPGLAFYQRMMEVDRSSRLANQHRLWMLSVEHKGEVSLFCSHDAKELERMRAGNPPARAAATETAAAGQMPQ</sequence>
<reference evidence="7 8" key="1">
    <citation type="submission" date="2020-02" db="EMBL/GenBank/DDBJ databases">
        <title>Synteny-based analysis reveals conserved mechanism for high triclosan tolerance in Pseudomonas, as well as instances of horizontal transfer.</title>
        <authorList>
            <person name="Mcfarland A.G."/>
            <person name="Bertucci H.K."/>
            <person name="Litmann E."/>
            <person name="Shen J."/>
            <person name="Huttenhower C."/>
            <person name="Hartmann E.M."/>
        </authorList>
    </citation>
    <scope>NUCLEOTIDE SEQUENCE [LARGE SCALE GENOMIC DNA]</scope>
    <source>
        <strain evidence="7 8">115A1</strain>
    </source>
</reference>
<organism evidence="7 8">
    <name type="scientific">Stutzerimonas azotifigens</name>
    <dbReference type="NCBI Taxonomy" id="291995"/>
    <lineage>
        <taxon>Bacteria</taxon>
        <taxon>Pseudomonadati</taxon>
        <taxon>Pseudomonadota</taxon>
        <taxon>Gammaproteobacteria</taxon>
        <taxon>Pseudomonadales</taxon>
        <taxon>Pseudomonadaceae</taxon>
        <taxon>Stutzerimonas</taxon>
    </lineage>
</organism>
<keyword evidence="4" id="KW-0862">Zinc</keyword>
<dbReference type="SMART" id="SM00849">
    <property type="entry name" value="Lactamase_B"/>
    <property type="match status" value="1"/>
</dbReference>
<keyword evidence="3" id="KW-0378">Hydrolase</keyword>
<accession>A0ABR5YZL0</accession>
<feature type="domain" description="Metallo-beta-lactamase" evidence="6">
    <location>
        <begin position="31"/>
        <end position="264"/>
    </location>
</feature>
<evidence type="ECO:0000313" key="8">
    <source>
        <dbReference type="Proteomes" id="UP000786387"/>
    </source>
</evidence>
<dbReference type="PANTHER" id="PTHR42978">
    <property type="entry name" value="QUORUM-QUENCHING LACTONASE YTNP-RELATED-RELATED"/>
    <property type="match status" value="1"/>
</dbReference>
<dbReference type="InterPro" id="IPR036866">
    <property type="entry name" value="RibonucZ/Hydroxyglut_hydro"/>
</dbReference>
<dbReference type="InterPro" id="IPR051013">
    <property type="entry name" value="MBL_superfamily_lactonases"/>
</dbReference>
<dbReference type="Pfam" id="PF00753">
    <property type="entry name" value="Lactamase_B"/>
    <property type="match status" value="1"/>
</dbReference>
<dbReference type="SUPFAM" id="SSF56281">
    <property type="entry name" value="Metallo-hydrolase/oxidoreductase"/>
    <property type="match status" value="1"/>
</dbReference>
<keyword evidence="8" id="KW-1185">Reference proteome</keyword>
<dbReference type="PANTHER" id="PTHR42978:SF3">
    <property type="entry name" value="BLR3078 PROTEIN"/>
    <property type="match status" value="1"/>
</dbReference>
<comment type="caution">
    <text evidence="7">The sequence shown here is derived from an EMBL/GenBank/DDBJ whole genome shotgun (WGS) entry which is preliminary data.</text>
</comment>
<evidence type="ECO:0000256" key="1">
    <source>
        <dbReference type="ARBA" id="ARBA00007749"/>
    </source>
</evidence>
<evidence type="ECO:0000256" key="5">
    <source>
        <dbReference type="SAM" id="MobiDB-lite"/>
    </source>
</evidence>
<evidence type="ECO:0000313" key="7">
    <source>
        <dbReference type="EMBL" id="MBA1273326.1"/>
    </source>
</evidence>
<dbReference type="InterPro" id="IPR001279">
    <property type="entry name" value="Metallo-B-lactamas"/>
</dbReference>
<evidence type="ECO:0000256" key="2">
    <source>
        <dbReference type="ARBA" id="ARBA00022723"/>
    </source>
</evidence>
<keyword evidence="2" id="KW-0479">Metal-binding</keyword>
<proteinExistence type="inferred from homology"/>
<feature type="compositionally biased region" description="Low complexity" evidence="5">
    <location>
        <begin position="279"/>
        <end position="294"/>
    </location>
</feature>